<dbReference type="InterPro" id="IPR005749">
    <property type="entry name" value="Ribosomal_uL15_bac-type"/>
</dbReference>
<feature type="region of interest" description="Disordered" evidence="5">
    <location>
        <begin position="1"/>
        <end position="39"/>
    </location>
</feature>
<name>A0A1G1WGC8_9BACT</name>
<evidence type="ECO:0000256" key="1">
    <source>
        <dbReference type="ARBA" id="ARBA00007320"/>
    </source>
</evidence>
<feature type="compositionally biased region" description="Basic residues" evidence="5">
    <location>
        <begin position="9"/>
        <end position="18"/>
    </location>
</feature>
<evidence type="ECO:0000256" key="5">
    <source>
        <dbReference type="SAM" id="MobiDB-lite"/>
    </source>
</evidence>
<dbReference type="AlphaFoldDB" id="A0A1G1WGC8"/>
<dbReference type="NCBIfam" id="TIGR01071">
    <property type="entry name" value="rplO_bact"/>
    <property type="match status" value="1"/>
</dbReference>
<keyword evidence="2 4" id="KW-0689">Ribosomal protein</keyword>
<comment type="caution">
    <text evidence="7">The sequence shown here is derived from an EMBL/GenBank/DDBJ whole genome shotgun (WGS) entry which is preliminary data.</text>
</comment>
<accession>A0A1G1WGC8</accession>
<keyword evidence="4" id="KW-0694">RNA-binding</keyword>
<dbReference type="SUPFAM" id="SSF52080">
    <property type="entry name" value="Ribosomal proteins L15p and L18e"/>
    <property type="match status" value="1"/>
</dbReference>
<dbReference type="EMBL" id="MHCS01000010">
    <property type="protein sequence ID" value="OGY26772.1"/>
    <property type="molecule type" value="Genomic_DNA"/>
</dbReference>
<dbReference type="InterPro" id="IPR036227">
    <property type="entry name" value="Ribosomal_uL15/eL18_sf"/>
</dbReference>
<evidence type="ECO:0000256" key="3">
    <source>
        <dbReference type="ARBA" id="ARBA00023274"/>
    </source>
</evidence>
<evidence type="ECO:0000259" key="6">
    <source>
        <dbReference type="Pfam" id="PF00828"/>
    </source>
</evidence>
<dbReference type="STRING" id="1802596.A2Z11_02255"/>
<proteinExistence type="inferred from homology"/>
<dbReference type="GO" id="GO:0003735">
    <property type="term" value="F:structural constituent of ribosome"/>
    <property type="evidence" value="ECO:0007669"/>
    <property type="project" value="InterPro"/>
</dbReference>
<dbReference type="Gene3D" id="3.100.10.10">
    <property type="match status" value="1"/>
</dbReference>
<evidence type="ECO:0000256" key="2">
    <source>
        <dbReference type="ARBA" id="ARBA00022980"/>
    </source>
</evidence>
<evidence type="ECO:0000313" key="7">
    <source>
        <dbReference type="EMBL" id="OGY26772.1"/>
    </source>
</evidence>
<gene>
    <name evidence="4" type="primary">rplO</name>
    <name evidence="7" type="ORF">A2Z11_02255</name>
</gene>
<reference evidence="7 8" key="1">
    <citation type="journal article" date="2016" name="Nat. Commun.">
        <title>Thousands of microbial genomes shed light on interconnected biogeochemical processes in an aquifer system.</title>
        <authorList>
            <person name="Anantharaman K."/>
            <person name="Brown C.T."/>
            <person name="Hug L.A."/>
            <person name="Sharon I."/>
            <person name="Castelle C.J."/>
            <person name="Probst A.J."/>
            <person name="Thomas B.C."/>
            <person name="Singh A."/>
            <person name="Wilkins M.J."/>
            <person name="Karaoz U."/>
            <person name="Brodie E.L."/>
            <person name="Williams K.H."/>
            <person name="Hubbard S.S."/>
            <person name="Banfield J.F."/>
        </authorList>
    </citation>
    <scope>NUCLEOTIDE SEQUENCE [LARGE SCALE GENOMIC DNA]</scope>
</reference>
<dbReference type="GO" id="GO:0006412">
    <property type="term" value="P:translation"/>
    <property type="evidence" value="ECO:0007669"/>
    <property type="project" value="UniProtKB-UniRule"/>
</dbReference>
<dbReference type="HAMAP" id="MF_01341">
    <property type="entry name" value="Ribosomal_uL15"/>
    <property type="match status" value="1"/>
</dbReference>
<keyword evidence="4" id="KW-0699">rRNA-binding</keyword>
<evidence type="ECO:0000313" key="8">
    <source>
        <dbReference type="Proteomes" id="UP000176389"/>
    </source>
</evidence>
<dbReference type="GO" id="GO:0022625">
    <property type="term" value="C:cytosolic large ribosomal subunit"/>
    <property type="evidence" value="ECO:0007669"/>
    <property type="project" value="TreeGrafter"/>
</dbReference>
<organism evidence="7 8">
    <name type="scientific">Candidatus Woykebacteria bacterium RBG_16_43_9</name>
    <dbReference type="NCBI Taxonomy" id="1802596"/>
    <lineage>
        <taxon>Bacteria</taxon>
        <taxon>Candidatus Woykeibacteriota</taxon>
    </lineage>
</organism>
<comment type="similarity">
    <text evidence="1 4">Belongs to the universal ribosomal protein uL15 family.</text>
</comment>
<comment type="function">
    <text evidence="4">Binds to the 23S rRNA.</text>
</comment>
<dbReference type="InterPro" id="IPR030878">
    <property type="entry name" value="Ribosomal_uL15"/>
</dbReference>
<dbReference type="GO" id="GO:0019843">
    <property type="term" value="F:rRNA binding"/>
    <property type="evidence" value="ECO:0007669"/>
    <property type="project" value="UniProtKB-UniRule"/>
</dbReference>
<evidence type="ECO:0000256" key="4">
    <source>
        <dbReference type="HAMAP-Rule" id="MF_01341"/>
    </source>
</evidence>
<dbReference type="Proteomes" id="UP000176389">
    <property type="component" value="Unassembled WGS sequence"/>
</dbReference>
<dbReference type="PANTHER" id="PTHR12934">
    <property type="entry name" value="50S RIBOSOMAL PROTEIN L15"/>
    <property type="match status" value="1"/>
</dbReference>
<protein>
    <recommendedName>
        <fullName evidence="4">Large ribosomal subunit protein uL15</fullName>
    </recommendedName>
</protein>
<sequence>MKLHELVKVKSKQKKRIGRGAGSGKGKTAARGMKGQKSREKIKIGFEGGQLPLYQRLPQKRGLGNIQKVKKISVTTKQLNKLASGTLVNIESLKEAGLVPTSANEFKIKIVYSGKLDKKLKVGIPTSKKAKAVIEKIGGRIVNENPA</sequence>
<dbReference type="InterPro" id="IPR021131">
    <property type="entry name" value="Ribosomal_uL15/eL18"/>
</dbReference>
<dbReference type="PANTHER" id="PTHR12934:SF11">
    <property type="entry name" value="LARGE RIBOSOMAL SUBUNIT PROTEIN UL15M"/>
    <property type="match status" value="1"/>
</dbReference>
<keyword evidence="3 4" id="KW-0687">Ribonucleoprotein</keyword>
<feature type="domain" description="Large ribosomal subunit protein uL15/eL18" evidence="6">
    <location>
        <begin position="78"/>
        <end position="142"/>
    </location>
</feature>
<dbReference type="Pfam" id="PF00828">
    <property type="entry name" value="Ribosomal_L27A"/>
    <property type="match status" value="1"/>
</dbReference>
<comment type="subunit">
    <text evidence="4">Part of the 50S ribosomal subunit.</text>
</comment>